<feature type="transmembrane region" description="Helical" evidence="1">
    <location>
        <begin position="259"/>
        <end position="282"/>
    </location>
</feature>
<keyword evidence="1" id="KW-1133">Transmembrane helix</keyword>
<feature type="transmembrane region" description="Helical" evidence="1">
    <location>
        <begin position="45"/>
        <end position="63"/>
    </location>
</feature>
<sequence length="295" mass="34099">MAILTNDVVIGILLYTYALGMFLNGVILFASLIDRKKLLKTRMDQITFALILVSFIWSTGRTVIQTLQGLGTITQANQGSARFSNMCLVFIFFLNGNLAMERYFQIKEHPYAKQLYVLLYVSLAMVAGTMFWAFWTSPSITGISPIDVNQRLAWAICIFLTFCGTTLVMVWCYARTYKFSARQFKENPMMLSFFMKAGEEAQDPETLGLIRIRLERQILMKCILLSMSLVVCYLPLFVYSMLLWYNGFDQRTPWDPDHQFFFCGAILLAIDMVISPLLVLYFKPELRETVFFWKN</sequence>
<reference evidence="2 3" key="1">
    <citation type="submission" date="2016-07" db="EMBL/GenBank/DDBJ databases">
        <title>Pervasive Adenine N6-methylation of Active Genes in Fungi.</title>
        <authorList>
            <consortium name="DOE Joint Genome Institute"/>
            <person name="Mondo S.J."/>
            <person name="Dannebaum R.O."/>
            <person name="Kuo R.C."/>
            <person name="Labutti K."/>
            <person name="Haridas S."/>
            <person name="Kuo A."/>
            <person name="Salamov A."/>
            <person name="Ahrendt S.R."/>
            <person name="Lipzen A."/>
            <person name="Sullivan W."/>
            <person name="Andreopoulos W.B."/>
            <person name="Clum A."/>
            <person name="Lindquist E."/>
            <person name="Daum C."/>
            <person name="Ramamoorthy G.K."/>
            <person name="Gryganskyi A."/>
            <person name="Culley D."/>
            <person name="Magnuson J.K."/>
            <person name="James T.Y."/>
            <person name="O'Malley M.A."/>
            <person name="Stajich J.E."/>
            <person name="Spatafora J.W."/>
            <person name="Visel A."/>
            <person name="Grigoriev I.V."/>
        </authorList>
    </citation>
    <scope>NUCLEOTIDE SEQUENCE [LARGE SCALE GENOMIC DNA]</scope>
    <source>
        <strain evidence="2 3">JEL800</strain>
    </source>
</reference>
<feature type="transmembrane region" description="Helical" evidence="1">
    <location>
        <begin position="153"/>
        <end position="174"/>
    </location>
</feature>
<keyword evidence="3" id="KW-1185">Reference proteome</keyword>
<keyword evidence="1" id="KW-0812">Transmembrane</keyword>
<dbReference type="EMBL" id="MCGO01000015">
    <property type="protein sequence ID" value="ORY46813.1"/>
    <property type="molecule type" value="Genomic_DNA"/>
</dbReference>
<evidence type="ECO:0000256" key="1">
    <source>
        <dbReference type="SAM" id="Phobius"/>
    </source>
</evidence>
<organism evidence="2 3">
    <name type="scientific">Rhizoclosmatium globosum</name>
    <dbReference type="NCBI Taxonomy" id="329046"/>
    <lineage>
        <taxon>Eukaryota</taxon>
        <taxon>Fungi</taxon>
        <taxon>Fungi incertae sedis</taxon>
        <taxon>Chytridiomycota</taxon>
        <taxon>Chytridiomycota incertae sedis</taxon>
        <taxon>Chytridiomycetes</taxon>
        <taxon>Chytridiales</taxon>
        <taxon>Chytriomycetaceae</taxon>
        <taxon>Rhizoclosmatium</taxon>
    </lineage>
</organism>
<feature type="transmembrane region" description="Helical" evidence="1">
    <location>
        <begin position="83"/>
        <end position="103"/>
    </location>
</feature>
<comment type="caution">
    <text evidence="2">The sequence shown here is derived from an EMBL/GenBank/DDBJ whole genome shotgun (WGS) entry which is preliminary data.</text>
</comment>
<proteinExistence type="predicted"/>
<accession>A0A1Y2CIE0</accession>
<evidence type="ECO:0008006" key="4">
    <source>
        <dbReference type="Google" id="ProtNLM"/>
    </source>
</evidence>
<dbReference type="SUPFAM" id="SSF81321">
    <property type="entry name" value="Family A G protein-coupled receptor-like"/>
    <property type="match status" value="1"/>
</dbReference>
<evidence type="ECO:0000313" key="2">
    <source>
        <dbReference type="EMBL" id="ORY46813.1"/>
    </source>
</evidence>
<feature type="transmembrane region" description="Helical" evidence="1">
    <location>
        <begin position="12"/>
        <end position="33"/>
    </location>
</feature>
<dbReference type="Gene3D" id="1.20.1070.10">
    <property type="entry name" value="Rhodopsin 7-helix transmembrane proteins"/>
    <property type="match status" value="1"/>
</dbReference>
<feature type="transmembrane region" description="Helical" evidence="1">
    <location>
        <begin position="218"/>
        <end position="239"/>
    </location>
</feature>
<keyword evidence="1" id="KW-0472">Membrane</keyword>
<gene>
    <name evidence="2" type="ORF">BCR33DRAFT_715242</name>
</gene>
<name>A0A1Y2CIE0_9FUNG</name>
<dbReference type="OrthoDB" id="2104837at2759"/>
<protein>
    <recommendedName>
        <fullName evidence="4">G-protein coupled receptors family 1 profile domain-containing protein</fullName>
    </recommendedName>
</protein>
<evidence type="ECO:0000313" key="3">
    <source>
        <dbReference type="Proteomes" id="UP000193642"/>
    </source>
</evidence>
<feature type="transmembrane region" description="Helical" evidence="1">
    <location>
        <begin position="115"/>
        <end position="133"/>
    </location>
</feature>
<dbReference type="AlphaFoldDB" id="A0A1Y2CIE0"/>
<dbReference type="Proteomes" id="UP000193642">
    <property type="component" value="Unassembled WGS sequence"/>
</dbReference>